<accession>A0A2I2L422</accession>
<evidence type="ECO:0000313" key="2">
    <source>
        <dbReference type="EMBL" id="SNW62267.1"/>
    </source>
</evidence>
<reference evidence="2" key="1">
    <citation type="submission" date="2017-08" db="EMBL/GenBank/DDBJ databases">
        <authorList>
            <consortium name="Urmite Genomes"/>
        </authorList>
    </citation>
    <scope>NUCLEOTIDE SEQUENCE [LARGE SCALE GENOMIC DNA]</scope>
    <source>
        <strain evidence="2">IHUMI-LCC2</strain>
    </source>
</reference>
<evidence type="ECO:0000313" key="3">
    <source>
        <dbReference type="Proteomes" id="UP000236316"/>
    </source>
</evidence>
<feature type="transmembrane region" description="Helical" evidence="1">
    <location>
        <begin position="165"/>
        <end position="190"/>
    </location>
</feature>
<feature type="transmembrane region" description="Helical" evidence="1">
    <location>
        <begin position="56"/>
        <end position="76"/>
    </location>
</feature>
<keyword evidence="3" id="KW-1185">Reference proteome</keyword>
<keyword evidence="1" id="KW-0472">Membrane</keyword>
<feature type="transmembrane region" description="Helical" evidence="1">
    <location>
        <begin position="202"/>
        <end position="227"/>
    </location>
</feature>
<sequence length="256" mass="29485">MSITYILLFLIYTTFLLTIPLDIKYLSSSLTILGCLVSALKSTFVDKNWIHVYHHILFHLGLFISIQDGTVLDIHIKVAMASYSLMRISKRFLNIKIWTNLYTIMETMSSFIVLYSLSSNPKSLGLSLVTLSQVDSYYSMTNFPYLKFIDNITPSDNLSSFLSSLNSIVCIIILYLNPIYLLVLPFNYILQLCMYGDDYPNLYATLIFTYAICSNFPIYIISLIYILQFLSKMKISIIHGSLLFAYFLWSVKIMLL</sequence>
<dbReference type="RefSeq" id="YP_009448569.1">
    <property type="nucleotide sequence ID" value="NC_036594.1"/>
</dbReference>
<feature type="transmembrane region" description="Helical" evidence="1">
    <location>
        <begin position="6"/>
        <end position="23"/>
    </location>
</feature>
<feature type="transmembrane region" description="Helical" evidence="1">
    <location>
        <begin position="233"/>
        <end position="251"/>
    </location>
</feature>
<keyword evidence="1 2" id="KW-0812">Transmembrane</keyword>
<dbReference type="KEGG" id="vg:35382143"/>
<proteinExistence type="predicted"/>
<name>A0A2I2L422_9VIRU</name>
<dbReference type="GeneID" id="35382143"/>
<dbReference type="Proteomes" id="UP000236316">
    <property type="component" value="Segment"/>
</dbReference>
<feature type="transmembrane region" description="Helical" evidence="1">
    <location>
        <begin position="97"/>
        <end position="117"/>
    </location>
</feature>
<evidence type="ECO:0000256" key="1">
    <source>
        <dbReference type="SAM" id="Phobius"/>
    </source>
</evidence>
<gene>
    <name evidence="2" type="ORF">ORPV_363</name>
</gene>
<keyword evidence="1" id="KW-1133">Transmembrane helix</keyword>
<dbReference type="EMBL" id="LT906555">
    <property type="protein sequence ID" value="SNW62267.1"/>
    <property type="molecule type" value="Genomic_DNA"/>
</dbReference>
<protein>
    <submittedName>
        <fullName evidence="2">Transmembrane domain-containing protein</fullName>
    </submittedName>
</protein>
<organism evidence="2">
    <name type="scientific">Orpheovirus IHUMI-LCC2</name>
    <dbReference type="NCBI Taxonomy" id="2023057"/>
    <lineage>
        <taxon>Viruses</taxon>
        <taxon>Varidnaviria</taxon>
        <taxon>Bamfordvirae</taxon>
        <taxon>Nucleocytoviricota</taxon>
        <taxon>Megaviricetes</taxon>
        <taxon>Pimascovirales</taxon>
        <taxon>Ocovirineae</taxon>
        <taxon>Orpheoviridae</taxon>
        <taxon>Alphaorpheovirus</taxon>
        <taxon>Alphaorpheovirus massiliense</taxon>
    </lineage>
</organism>